<dbReference type="Proteomes" id="UP000002524">
    <property type="component" value="Chromosome 1"/>
</dbReference>
<organism evidence="2 3">
    <name type="scientific">Deinococcus radiodurans (strain ATCC 13939 / DSM 20539 / JCM 16871 / CCUG 27074 / LMG 4051 / NBRC 15346 / NCIMB 9279 / VKM B-1422 / R1)</name>
    <dbReference type="NCBI Taxonomy" id="243230"/>
    <lineage>
        <taxon>Bacteria</taxon>
        <taxon>Thermotogati</taxon>
        <taxon>Deinococcota</taxon>
        <taxon>Deinococci</taxon>
        <taxon>Deinococcales</taxon>
        <taxon>Deinococcaceae</taxon>
        <taxon>Deinococcus</taxon>
    </lineage>
</organism>
<dbReference type="InterPro" id="IPR015943">
    <property type="entry name" value="WD40/YVTN_repeat-like_dom_sf"/>
</dbReference>
<protein>
    <submittedName>
        <fullName evidence="2">Uncharacterized protein</fullName>
    </submittedName>
</protein>
<dbReference type="RefSeq" id="WP_010888323.1">
    <property type="nucleotide sequence ID" value="NC_001263.1"/>
</dbReference>
<accession>Q9RTR8</accession>
<feature type="chain" id="PRO_5009974227" evidence="1">
    <location>
        <begin position="21"/>
        <end position="311"/>
    </location>
</feature>
<dbReference type="EnsemblBacteria" id="AAF11249">
    <property type="protein sequence ID" value="AAF11249"/>
    <property type="gene ID" value="DR_1688"/>
</dbReference>
<dbReference type="PIR" id="F75366">
    <property type="entry name" value="F75366"/>
</dbReference>
<evidence type="ECO:0000313" key="2">
    <source>
        <dbReference type="EMBL" id="AAF11249.1"/>
    </source>
</evidence>
<dbReference type="AlphaFoldDB" id="Q9RTR8"/>
<dbReference type="EMBL" id="AE000513">
    <property type="protein sequence ID" value="AAF11249.1"/>
    <property type="molecule type" value="Genomic_DNA"/>
</dbReference>
<dbReference type="KEGG" id="dra:DR_1688"/>
<dbReference type="Gene3D" id="2.130.10.10">
    <property type="entry name" value="YVTN repeat-like/Quinoprotein amine dehydrogenase"/>
    <property type="match status" value="1"/>
</dbReference>
<dbReference type="InParanoid" id="Q9RTR8"/>
<feature type="signal peptide" evidence="1">
    <location>
        <begin position="1"/>
        <end position="20"/>
    </location>
</feature>
<sequence length="311" mass="32325">MKLPRLWPTALSLLCSLALAQAPASPGTTAQGPAPAAVAGLAALPGGTRLVCAGTSLWTLSTSAAPQRLPLPEDCQGLRVSPSGKVVLVSGRASVTVWRLDAEQQSDGQLWRRVALPEPARRVAFLNDSTLLLAGARGLEQLDLNTQARTLLRPGAVTGLATAPDGRRAVMGDGSRVQLVNVADGAVLSGVRCEVACPLQDVQFSRDQRGAVVQAGPVLYALREGHPATAVLRGAEGAMGFPLPDGGVWVLTAGRLERRDAQTGRREGVLRPEGVSGPAAWTPEGGLLYVAGRELVELDKTGQEVGRTALP</sequence>
<keyword evidence="1" id="KW-0732">Signal</keyword>
<reference evidence="2 3" key="1">
    <citation type="journal article" date="1999" name="Science">
        <title>Genome sequence of the radioresistant bacterium Deinococcus radiodurans R1.</title>
        <authorList>
            <person name="White O."/>
            <person name="Eisen J.A."/>
            <person name="Heidelberg J.F."/>
            <person name="Hickey E.K."/>
            <person name="Peterson J.D."/>
            <person name="Dodson R.J."/>
            <person name="Haft D.H."/>
            <person name="Gwinn M.L."/>
            <person name="Nelson W.C."/>
            <person name="Richardson D.L."/>
            <person name="Moffat K.S."/>
            <person name="Qin H."/>
            <person name="Jiang L."/>
            <person name="Pamphile W."/>
            <person name="Crosby M."/>
            <person name="Shen M."/>
            <person name="Vamathevan J.J."/>
            <person name="Lam P."/>
            <person name="McDonald L."/>
            <person name="Utterback T."/>
            <person name="Zalewski C."/>
            <person name="Makarova K.S."/>
            <person name="Aravind L."/>
            <person name="Daly M.J."/>
            <person name="Minton K.W."/>
            <person name="Fleischmann R.D."/>
            <person name="Ketchum K.A."/>
            <person name="Nelson K.E."/>
            <person name="Salzberg S."/>
            <person name="Smith H.O."/>
            <person name="Venter J.C."/>
            <person name="Fraser C.M."/>
        </authorList>
    </citation>
    <scope>NUCLEOTIDE SEQUENCE [LARGE SCALE GENOMIC DNA]</scope>
    <source>
        <strain evidence="3">ATCC 13939 / DSM 20539 / JCM 16871 / LMG 4051 / NBRC 15346 / NCIMB 9279 / R1 / VKM B-1422</strain>
    </source>
</reference>
<dbReference type="HOGENOM" id="CLU_893485_0_0_0"/>
<dbReference type="InterPro" id="IPR011044">
    <property type="entry name" value="Quino_amine_DH_bsu"/>
</dbReference>
<gene>
    <name evidence="2" type="ordered locus">DR_1688</name>
</gene>
<dbReference type="OrthoDB" id="54194at2"/>
<dbReference type="PATRIC" id="fig|243230.17.peg.1897"/>
<keyword evidence="3" id="KW-1185">Reference proteome</keyword>
<proteinExistence type="predicted"/>
<dbReference type="SUPFAM" id="SSF50969">
    <property type="entry name" value="YVTN repeat-like/Quinoprotein amine dehydrogenase"/>
    <property type="match status" value="1"/>
</dbReference>
<name>Q9RTR8_DEIRA</name>
<dbReference type="PaxDb" id="243230-DR_1688"/>
<evidence type="ECO:0000313" key="3">
    <source>
        <dbReference type="Proteomes" id="UP000002524"/>
    </source>
</evidence>
<evidence type="ECO:0000256" key="1">
    <source>
        <dbReference type="SAM" id="SignalP"/>
    </source>
</evidence>
<dbReference type="GeneID" id="69517924"/>